<keyword evidence="1" id="KW-0378">Hydrolase</keyword>
<evidence type="ECO:0000259" key="2">
    <source>
        <dbReference type="Pfam" id="PF07859"/>
    </source>
</evidence>
<dbReference type="InterPro" id="IPR050300">
    <property type="entry name" value="GDXG_lipolytic_enzyme"/>
</dbReference>
<evidence type="ECO:0000256" key="1">
    <source>
        <dbReference type="ARBA" id="ARBA00022801"/>
    </source>
</evidence>
<protein>
    <recommendedName>
        <fullName evidence="2">Alpha/beta hydrolase fold-3 domain-containing protein</fullName>
    </recommendedName>
</protein>
<dbReference type="Gene3D" id="3.40.50.1820">
    <property type="entry name" value="alpha/beta hydrolase"/>
    <property type="match status" value="1"/>
</dbReference>
<sequence>MTDSSDIPLKDQASKVALGFVLTKGLFTALTRTIISPFKGEKGHSVYFKDVAFAVMRTGLAGLTSAQTRLVNKSTTEAYYNYARMNTFEPESIDLPNGVQAHWLGDKGAATTLVYFHGGGYVVPASEPYYEYVHSLITEMSQAGSPVSALVLAYTLAPEAEYPTQLIEAATLVQHLLEKENRAPSSLLLCGDSAGGNLTLSLLSHLIHPHSNPAVPRISLSEPFRAALLISPWVSFATDHPSYTKNAESDMFDAVALDRWASAFLGSNKREGILMGDSYSEPLLAESAWWSGAPKAVNDIMIWAGGAELFLDGIKLFAEKFEKGWVSGGGDRKNVKLVITPKHAHEEMIVDYMLGYKTKGDAALAVEDWVKSKL</sequence>
<dbReference type="Pfam" id="PF07859">
    <property type="entry name" value="Abhydrolase_3"/>
    <property type="match status" value="1"/>
</dbReference>
<organism evidence="3 4">
    <name type="scientific">Venturia effusa</name>
    <dbReference type="NCBI Taxonomy" id="50376"/>
    <lineage>
        <taxon>Eukaryota</taxon>
        <taxon>Fungi</taxon>
        <taxon>Dikarya</taxon>
        <taxon>Ascomycota</taxon>
        <taxon>Pezizomycotina</taxon>
        <taxon>Dothideomycetes</taxon>
        <taxon>Pleosporomycetidae</taxon>
        <taxon>Venturiales</taxon>
        <taxon>Venturiaceae</taxon>
        <taxon>Venturia</taxon>
    </lineage>
</organism>
<dbReference type="STRING" id="50376.A0A517LNV4"/>
<gene>
    <name evidence="3" type="ORF">FKW77_004794</name>
</gene>
<dbReference type="GO" id="GO:0016787">
    <property type="term" value="F:hydrolase activity"/>
    <property type="evidence" value="ECO:0007669"/>
    <property type="project" value="UniProtKB-KW"/>
</dbReference>
<dbReference type="InterPro" id="IPR013094">
    <property type="entry name" value="AB_hydrolase_3"/>
</dbReference>
<dbReference type="EMBL" id="CP042201">
    <property type="protein sequence ID" value="QDS77322.1"/>
    <property type="molecule type" value="Genomic_DNA"/>
</dbReference>
<dbReference type="AlphaFoldDB" id="A0A517LNV4"/>
<reference evidence="3 4" key="1">
    <citation type="submission" date="2019-07" db="EMBL/GenBank/DDBJ databases">
        <title>Finished genome of Venturia effusa.</title>
        <authorList>
            <person name="Young C.A."/>
            <person name="Cox M.P."/>
            <person name="Ganley A.R.D."/>
            <person name="David W.J."/>
        </authorList>
    </citation>
    <scope>NUCLEOTIDE SEQUENCE [LARGE SCALE GENOMIC DNA]</scope>
    <source>
        <strain evidence="4">albino</strain>
    </source>
</reference>
<evidence type="ECO:0000313" key="3">
    <source>
        <dbReference type="EMBL" id="QDS77322.1"/>
    </source>
</evidence>
<dbReference type="SUPFAM" id="SSF53474">
    <property type="entry name" value="alpha/beta-Hydrolases"/>
    <property type="match status" value="1"/>
</dbReference>
<feature type="domain" description="Alpha/beta hydrolase fold-3" evidence="2">
    <location>
        <begin position="113"/>
        <end position="324"/>
    </location>
</feature>
<name>A0A517LNV4_9PEZI</name>
<keyword evidence="4" id="KW-1185">Reference proteome</keyword>
<dbReference type="OrthoDB" id="2152029at2759"/>
<dbReference type="PANTHER" id="PTHR48081:SF31">
    <property type="entry name" value="STERYL ACETYL HYDROLASE MUG81-RELATED"/>
    <property type="match status" value="1"/>
</dbReference>
<dbReference type="InterPro" id="IPR029058">
    <property type="entry name" value="AB_hydrolase_fold"/>
</dbReference>
<dbReference type="Proteomes" id="UP000316270">
    <property type="component" value="Chromosome 17"/>
</dbReference>
<accession>A0A517LNV4</accession>
<dbReference type="PANTHER" id="PTHR48081">
    <property type="entry name" value="AB HYDROLASE SUPERFAMILY PROTEIN C4A8.06C"/>
    <property type="match status" value="1"/>
</dbReference>
<evidence type="ECO:0000313" key="4">
    <source>
        <dbReference type="Proteomes" id="UP000316270"/>
    </source>
</evidence>
<proteinExistence type="predicted"/>